<proteinExistence type="predicted"/>
<name>A0AAU7TGG5_9ACTN</name>
<dbReference type="RefSeq" id="WP_350278644.1">
    <property type="nucleotide sequence ID" value="NZ_CP158165.1"/>
</dbReference>
<feature type="region of interest" description="Disordered" evidence="1">
    <location>
        <begin position="86"/>
        <end position="110"/>
    </location>
</feature>
<dbReference type="EMBL" id="CP158165">
    <property type="protein sequence ID" value="XBV25837.1"/>
    <property type="molecule type" value="Genomic_DNA"/>
</dbReference>
<organism evidence="2">
    <name type="scientific">Kribbella sp. HUAS MG21</name>
    <dbReference type="NCBI Taxonomy" id="3160966"/>
    <lineage>
        <taxon>Bacteria</taxon>
        <taxon>Bacillati</taxon>
        <taxon>Actinomycetota</taxon>
        <taxon>Actinomycetes</taxon>
        <taxon>Propionibacteriales</taxon>
        <taxon>Kribbellaceae</taxon>
        <taxon>Kribbella</taxon>
    </lineage>
</organism>
<dbReference type="AlphaFoldDB" id="A0AAU7TGG5"/>
<evidence type="ECO:0000256" key="1">
    <source>
        <dbReference type="SAM" id="MobiDB-lite"/>
    </source>
</evidence>
<protein>
    <submittedName>
        <fullName evidence="2">Uncharacterized protein</fullName>
    </submittedName>
</protein>
<sequence>MVVRVGDGEALGVRVLGVRLGVRVLGVRLLLRLGAVVFRLGVGVTVGRTGVRRGVYDGLPGLLGGAAEESSATIGASALVTLPVPVSRRTNHPTPASRTRADSEARSGPATPWGRGRLWFVMVCSLAQVGACQRGDGPHFTNL</sequence>
<accession>A0AAU7TGG5</accession>
<reference evidence="2" key="1">
    <citation type="submission" date="2024-06" db="EMBL/GenBank/DDBJ databases">
        <title>Kribbella sp. strain HUAS MG21 genome sequences.</title>
        <authorList>
            <person name="Mo P."/>
        </authorList>
    </citation>
    <scope>NUCLEOTIDE SEQUENCE</scope>
    <source>
        <strain evidence="2">HUAS MG21</strain>
    </source>
</reference>
<evidence type="ECO:0000313" key="2">
    <source>
        <dbReference type="EMBL" id="XBV25837.1"/>
    </source>
</evidence>
<gene>
    <name evidence="2" type="ORF">ABN611_05300</name>
</gene>